<keyword evidence="5" id="KW-0653">Protein transport</keyword>
<reference evidence="12" key="1">
    <citation type="submission" date="2019-04" db="EMBL/GenBank/DDBJ databases">
        <title>Sequencing of skin fungus with MAO and IRED activity.</title>
        <authorList>
            <person name="Marsaioli A.J."/>
            <person name="Bonatto J.M.C."/>
            <person name="Reis Junior O."/>
        </authorList>
    </citation>
    <scope>NUCLEOTIDE SEQUENCE</scope>
    <source>
        <strain evidence="12">30M1</strain>
    </source>
</reference>
<sequence length="889" mass="99773">MDGESWYNSFVPRVVKKEEPPAPKQHRRRESLLRQPNVSPPPAAWESNADVARAEGIPEALEEAPARLNGPPPATVARRAKSYSDFYSVVRAHIKKERTLELQLEQKSLHEDFGSELDFAAWYGGVSEELLEASHDEYKAYQTQLHLTRTHLGNIIADTNATLDTLSILSDSFQTVEAQTTAFREQCEGLISDQKRITKLAEDMEQNLRYYTYLEPTTKRLNAPGASKIVRGKEFTDMLANLDSCLEYMQVHSKHREAETYRSRYRLQLTRALTLIRVHFTEALREIAADVAKRIADRQLNDTTMSALLYAKFRVGAPELKKLGLEIQKRAVLPAGAAPGAEAEYQSLLNELYQSYSATRGRLILPIVAKKINEIAQAPSTSKDLVAFARSSISYIRGICIDEHDLWREWFDGDGGMYDFLEAMCEPLYDHLRPRTIHETQILKLCELCTLLQTRYMEDDDDDDNNEDQSLTEANKLDFSILVHPALQDAQNRLVFLSLAILRDDIERYKPKPEDLDYPAKNKKLAGQGAKSNQPVLSGKRQNKSEVPPTPTMPKTPMVVEEDDPDSRWNFSTEAAFKDWYPTLRKAIWLLSKIYRLVHSSVFDDLAHHIVHSTTLSLTQASALISKSASPTDAALFLISHLLLLKQQIVAFDIEFVTPETDIKYDIWSVTNTFWELRERGGLFNPRNLVGLLMPKVVDNMLDAKAEVDARLRHAITDFTQQFVVRMTAPIDTSHGTRKVPPAEAPARTAKIRQNIEAETPFLRAKLQDYISDARTREMLVAAVMEAVTQTYEDWFDAAYAPTLNGGPAGRSGKGKGREDGVWDPDVFAEWCSNAFRVSTLGLGIGDDGDEREGYAGGGSDSDGDSLGAVSGRTGTVRTGTTGRGLSIR</sequence>
<dbReference type="Proteomes" id="UP000801428">
    <property type="component" value="Unassembled WGS sequence"/>
</dbReference>
<feature type="domain" description="Conserved oligomeric Golgi complex subunit 3 C-terminal" evidence="11">
    <location>
        <begin position="306"/>
        <end position="663"/>
    </location>
</feature>
<dbReference type="GO" id="GO:0006891">
    <property type="term" value="P:intra-Golgi vesicle-mediated transport"/>
    <property type="evidence" value="ECO:0007669"/>
    <property type="project" value="TreeGrafter"/>
</dbReference>
<feature type="domain" description="Conserved oligomeric Golgi complex subunit 3 N-terminal" evidence="10">
    <location>
        <begin position="141"/>
        <end position="286"/>
    </location>
</feature>
<evidence type="ECO:0000256" key="9">
    <source>
        <dbReference type="SAM" id="MobiDB-lite"/>
    </source>
</evidence>
<accession>A0A9P4W8C9</accession>
<keyword evidence="13" id="KW-1185">Reference proteome</keyword>
<dbReference type="PANTHER" id="PTHR13302:SF8">
    <property type="entry name" value="CONSERVED OLIGOMERIC GOLGI COMPLEX SUBUNIT 3"/>
    <property type="match status" value="1"/>
</dbReference>
<evidence type="ECO:0000256" key="1">
    <source>
        <dbReference type="ARBA" id="ARBA00004395"/>
    </source>
</evidence>
<evidence type="ECO:0000256" key="5">
    <source>
        <dbReference type="ARBA" id="ARBA00022927"/>
    </source>
</evidence>
<dbReference type="PANTHER" id="PTHR13302">
    <property type="entry name" value="CONSERVED OLIGOMERIC GOLGI COMPLEX COMPONENT 3"/>
    <property type="match status" value="1"/>
</dbReference>
<gene>
    <name evidence="12" type="primary">COG3</name>
    <name evidence="12" type="ORF">E8E13_010163</name>
</gene>
<evidence type="ECO:0000313" key="13">
    <source>
        <dbReference type="Proteomes" id="UP000801428"/>
    </source>
</evidence>
<protein>
    <recommendedName>
        <fullName evidence="3">Conserved oligomeric Golgi complex subunit 3</fullName>
    </recommendedName>
    <alternativeName>
        <fullName evidence="8">Component of oligomeric Golgi complex 3</fullName>
    </alternativeName>
</protein>
<evidence type="ECO:0000256" key="7">
    <source>
        <dbReference type="ARBA" id="ARBA00023136"/>
    </source>
</evidence>
<dbReference type="GO" id="GO:0000139">
    <property type="term" value="C:Golgi membrane"/>
    <property type="evidence" value="ECO:0007669"/>
    <property type="project" value="UniProtKB-SubCell"/>
</dbReference>
<keyword evidence="4" id="KW-0813">Transport</keyword>
<dbReference type="GO" id="GO:0007030">
    <property type="term" value="P:Golgi organization"/>
    <property type="evidence" value="ECO:0007669"/>
    <property type="project" value="TreeGrafter"/>
</dbReference>
<proteinExistence type="inferred from homology"/>
<name>A0A9P4W8C9_CURKU</name>
<organism evidence="12 13">
    <name type="scientific">Curvularia kusanoi</name>
    <name type="common">Cochliobolus kusanoi</name>
    <dbReference type="NCBI Taxonomy" id="90978"/>
    <lineage>
        <taxon>Eukaryota</taxon>
        <taxon>Fungi</taxon>
        <taxon>Dikarya</taxon>
        <taxon>Ascomycota</taxon>
        <taxon>Pezizomycotina</taxon>
        <taxon>Dothideomycetes</taxon>
        <taxon>Pleosporomycetidae</taxon>
        <taxon>Pleosporales</taxon>
        <taxon>Pleosporineae</taxon>
        <taxon>Pleosporaceae</taxon>
        <taxon>Curvularia</taxon>
    </lineage>
</organism>
<dbReference type="OrthoDB" id="296793at2759"/>
<dbReference type="InterPro" id="IPR048320">
    <property type="entry name" value="COG3_N"/>
</dbReference>
<feature type="region of interest" description="Disordered" evidence="9">
    <location>
        <begin position="847"/>
        <end position="889"/>
    </location>
</feature>
<evidence type="ECO:0000259" key="10">
    <source>
        <dbReference type="Pfam" id="PF04136"/>
    </source>
</evidence>
<dbReference type="GO" id="GO:0006914">
    <property type="term" value="P:autophagy"/>
    <property type="evidence" value="ECO:0007669"/>
    <property type="project" value="TreeGrafter"/>
</dbReference>
<dbReference type="InterPro" id="IPR048685">
    <property type="entry name" value="COG3_C"/>
</dbReference>
<evidence type="ECO:0000256" key="8">
    <source>
        <dbReference type="ARBA" id="ARBA00031339"/>
    </source>
</evidence>
<comment type="caution">
    <text evidence="12">The sequence shown here is derived from an EMBL/GenBank/DDBJ whole genome shotgun (WGS) entry which is preliminary data.</text>
</comment>
<feature type="region of interest" description="Disordered" evidence="9">
    <location>
        <begin position="512"/>
        <end position="565"/>
    </location>
</feature>
<dbReference type="InterPro" id="IPR007265">
    <property type="entry name" value="COG_su3"/>
</dbReference>
<dbReference type="EMBL" id="SWKU01000007">
    <property type="protein sequence ID" value="KAF3005112.1"/>
    <property type="molecule type" value="Genomic_DNA"/>
</dbReference>
<dbReference type="Pfam" id="PF04136">
    <property type="entry name" value="COG3_N"/>
    <property type="match status" value="1"/>
</dbReference>
<evidence type="ECO:0000256" key="4">
    <source>
        <dbReference type="ARBA" id="ARBA00022448"/>
    </source>
</evidence>
<evidence type="ECO:0000313" key="12">
    <source>
        <dbReference type="EMBL" id="KAF3005112.1"/>
    </source>
</evidence>
<dbReference type="GO" id="GO:0017119">
    <property type="term" value="C:Golgi transport complex"/>
    <property type="evidence" value="ECO:0007669"/>
    <property type="project" value="TreeGrafter"/>
</dbReference>
<comment type="similarity">
    <text evidence="2">Belongs to the COG3 family.</text>
</comment>
<feature type="region of interest" description="Disordered" evidence="9">
    <location>
        <begin position="1"/>
        <end position="50"/>
    </location>
</feature>
<evidence type="ECO:0000256" key="3">
    <source>
        <dbReference type="ARBA" id="ARBA00020976"/>
    </source>
</evidence>
<dbReference type="Pfam" id="PF20671">
    <property type="entry name" value="COG3_C"/>
    <property type="match status" value="1"/>
</dbReference>
<keyword evidence="6" id="KW-0333">Golgi apparatus</keyword>
<dbReference type="AlphaFoldDB" id="A0A9P4W8C9"/>
<keyword evidence="7" id="KW-0472">Membrane</keyword>
<evidence type="ECO:0000259" key="11">
    <source>
        <dbReference type="Pfam" id="PF20671"/>
    </source>
</evidence>
<dbReference type="GO" id="GO:0005801">
    <property type="term" value="C:cis-Golgi network"/>
    <property type="evidence" value="ECO:0007669"/>
    <property type="project" value="InterPro"/>
</dbReference>
<dbReference type="GO" id="GO:0006886">
    <property type="term" value="P:intracellular protein transport"/>
    <property type="evidence" value="ECO:0007669"/>
    <property type="project" value="InterPro"/>
</dbReference>
<comment type="subcellular location">
    <subcellularLocation>
        <location evidence="1">Golgi apparatus membrane</location>
        <topology evidence="1">Peripheral membrane protein</topology>
    </subcellularLocation>
</comment>
<evidence type="ECO:0000256" key="6">
    <source>
        <dbReference type="ARBA" id="ARBA00023034"/>
    </source>
</evidence>
<evidence type="ECO:0000256" key="2">
    <source>
        <dbReference type="ARBA" id="ARBA00009936"/>
    </source>
</evidence>
<feature type="compositionally biased region" description="Low complexity" evidence="9">
    <location>
        <begin position="865"/>
        <end position="889"/>
    </location>
</feature>